<dbReference type="PANTHER" id="PTHR43158">
    <property type="entry name" value="SKFA PEPTIDE EXPORT ATP-BINDING PROTEIN SKFE"/>
    <property type="match status" value="1"/>
</dbReference>
<dbReference type="InterPro" id="IPR003439">
    <property type="entry name" value="ABC_transporter-like_ATP-bd"/>
</dbReference>
<keyword evidence="2" id="KW-0067">ATP-binding</keyword>
<protein>
    <submittedName>
        <fullName evidence="5">ABC-type branched-subunit amino acid transport system ATPase component</fullName>
    </submittedName>
</protein>
<dbReference type="Proteomes" id="UP000542742">
    <property type="component" value="Unassembled WGS sequence"/>
</dbReference>
<sequence length="415" mass="42658">MSVLIARGAGVRRRRHQWLFRDLDVTVSPGETVAVVGPPGSGRTTLLLALTRRFHLTAGRVDITGRASLGYVPEVSAPEPVFTVTEHIRERLTLLGHSRSAAATVPLHGLDPDKQGQDLSPYEKQVLGLILATLATPTVTALDGFDDGLNTTEQAALSQLIADTTAHGPAVIVTAREVDESHYTTVIRLGAHEAQPHKSGVCSPQAVTGRDVPGNTSFVDGSTRTTPVVDGDFAGSRPVDGGTRTTPVVDGYFAATRPVDGGPAALSHGERDVRADLHVDSAIKPSDLMDGGPAWSLGVDEAEADLVVDDASGSIPVVDGDVGSALVVDGDVGSALVVDGDVGSALVVDGDAGSAPVVDDEAGPAPVVDDPTEAPPSVDGEADAPPAVDRHSGVVTAVDDARTDVRAGEEDGGRR</sequence>
<dbReference type="Gene3D" id="3.40.50.300">
    <property type="entry name" value="P-loop containing nucleotide triphosphate hydrolases"/>
    <property type="match status" value="1"/>
</dbReference>
<dbReference type="EMBL" id="JACHMF010000001">
    <property type="protein sequence ID" value="MBB4697323.1"/>
    <property type="molecule type" value="Genomic_DNA"/>
</dbReference>
<dbReference type="AlphaFoldDB" id="A0A7W7D1M7"/>
<feature type="region of interest" description="Disordered" evidence="3">
    <location>
        <begin position="353"/>
        <end position="415"/>
    </location>
</feature>
<feature type="domain" description="ABC transporter" evidence="4">
    <location>
        <begin position="5"/>
        <end position="218"/>
    </location>
</feature>
<feature type="compositionally biased region" description="Basic and acidic residues" evidence="3">
    <location>
        <begin position="399"/>
        <end position="415"/>
    </location>
</feature>
<evidence type="ECO:0000256" key="3">
    <source>
        <dbReference type="SAM" id="MobiDB-lite"/>
    </source>
</evidence>
<proteinExistence type="predicted"/>
<keyword evidence="1" id="KW-0547">Nucleotide-binding</keyword>
<accession>A0A7W7D1M7</accession>
<dbReference type="InterPro" id="IPR027417">
    <property type="entry name" value="P-loop_NTPase"/>
</dbReference>
<evidence type="ECO:0000256" key="2">
    <source>
        <dbReference type="ARBA" id="ARBA00022840"/>
    </source>
</evidence>
<dbReference type="SUPFAM" id="SSF52540">
    <property type="entry name" value="P-loop containing nucleoside triphosphate hydrolases"/>
    <property type="match status" value="1"/>
</dbReference>
<dbReference type="GO" id="GO:0016887">
    <property type="term" value="F:ATP hydrolysis activity"/>
    <property type="evidence" value="ECO:0007669"/>
    <property type="project" value="InterPro"/>
</dbReference>
<evidence type="ECO:0000256" key="1">
    <source>
        <dbReference type="ARBA" id="ARBA00022741"/>
    </source>
</evidence>
<comment type="caution">
    <text evidence="5">The sequence shown here is derived from an EMBL/GenBank/DDBJ whole genome shotgun (WGS) entry which is preliminary data.</text>
</comment>
<organism evidence="5 6">
    <name type="scientific">Paractinoplanes abujensis</name>
    <dbReference type="NCBI Taxonomy" id="882441"/>
    <lineage>
        <taxon>Bacteria</taxon>
        <taxon>Bacillati</taxon>
        <taxon>Actinomycetota</taxon>
        <taxon>Actinomycetes</taxon>
        <taxon>Micromonosporales</taxon>
        <taxon>Micromonosporaceae</taxon>
        <taxon>Paractinoplanes</taxon>
    </lineage>
</organism>
<evidence type="ECO:0000313" key="6">
    <source>
        <dbReference type="Proteomes" id="UP000542742"/>
    </source>
</evidence>
<dbReference type="PROSITE" id="PS50893">
    <property type="entry name" value="ABC_TRANSPORTER_2"/>
    <property type="match status" value="1"/>
</dbReference>
<dbReference type="RefSeq" id="WP_203722056.1">
    <property type="nucleotide sequence ID" value="NZ_BOMC01000016.1"/>
</dbReference>
<reference evidence="5 6" key="1">
    <citation type="submission" date="2020-08" db="EMBL/GenBank/DDBJ databases">
        <title>Sequencing the genomes of 1000 actinobacteria strains.</title>
        <authorList>
            <person name="Klenk H.-P."/>
        </authorList>
    </citation>
    <scope>NUCLEOTIDE SEQUENCE [LARGE SCALE GENOMIC DNA]</scope>
    <source>
        <strain evidence="5 6">DSM 45518</strain>
    </source>
</reference>
<dbReference type="PANTHER" id="PTHR43158:SF2">
    <property type="entry name" value="SKFA PEPTIDE EXPORT ATP-BINDING PROTEIN SKFE"/>
    <property type="match status" value="1"/>
</dbReference>
<evidence type="ECO:0000259" key="4">
    <source>
        <dbReference type="PROSITE" id="PS50893"/>
    </source>
</evidence>
<dbReference type="GO" id="GO:0005524">
    <property type="term" value="F:ATP binding"/>
    <property type="evidence" value="ECO:0007669"/>
    <property type="project" value="UniProtKB-KW"/>
</dbReference>
<keyword evidence="6" id="KW-1185">Reference proteome</keyword>
<evidence type="ECO:0000313" key="5">
    <source>
        <dbReference type="EMBL" id="MBB4697323.1"/>
    </source>
</evidence>
<gene>
    <name evidence="5" type="ORF">BKA14_007471</name>
</gene>
<name>A0A7W7D1M7_9ACTN</name>
<dbReference type="Pfam" id="PF00005">
    <property type="entry name" value="ABC_tran"/>
    <property type="match status" value="1"/>
</dbReference>